<comment type="caution">
    <text evidence="1">The sequence shown here is derived from an EMBL/GenBank/DDBJ whole genome shotgun (WGS) entry which is preliminary data.</text>
</comment>
<name>A0ABD2AS90_VESMC</name>
<protein>
    <submittedName>
        <fullName evidence="1">Zinc finger protein 729</fullName>
    </submittedName>
</protein>
<dbReference type="AlphaFoldDB" id="A0ABD2AS90"/>
<proteinExistence type="predicted"/>
<gene>
    <name evidence="1" type="ORF">V1477_019334</name>
</gene>
<sequence>MLPLPSTARISPPGRKMFTTTVGYLGREGKAPLNAPTAWPTNASGFAHTGKQILSSLLAPSDAKLDHCPLKSYEKPLQRGSLHLQALFMTLSKTLDNLRKHILSKTLHPGKTIYECDFCATETNETFCTNFAKELRAHLLDLHSDKFPTSDDVRNYVLNIFDAEPADEPN</sequence>
<reference evidence="1 2" key="1">
    <citation type="journal article" date="2024" name="Ann. Entomol. Soc. Am.">
        <title>Genomic analyses of the southern and eastern yellowjacket wasps (Hymenoptera: Vespidae) reveal evolutionary signatures of social life.</title>
        <authorList>
            <person name="Catto M.A."/>
            <person name="Caine P.B."/>
            <person name="Orr S.E."/>
            <person name="Hunt B.G."/>
            <person name="Goodisman M.A.D."/>
        </authorList>
    </citation>
    <scope>NUCLEOTIDE SEQUENCE [LARGE SCALE GENOMIC DNA]</scope>
    <source>
        <strain evidence="1">232</strain>
        <tissue evidence="1">Head and thorax</tissue>
    </source>
</reference>
<dbReference type="EMBL" id="JAYRBN010000114">
    <property type="protein sequence ID" value="KAL2723483.1"/>
    <property type="molecule type" value="Genomic_DNA"/>
</dbReference>
<organism evidence="1 2">
    <name type="scientific">Vespula maculifrons</name>
    <name type="common">Eastern yellow jacket</name>
    <name type="synonym">Wasp</name>
    <dbReference type="NCBI Taxonomy" id="7453"/>
    <lineage>
        <taxon>Eukaryota</taxon>
        <taxon>Metazoa</taxon>
        <taxon>Ecdysozoa</taxon>
        <taxon>Arthropoda</taxon>
        <taxon>Hexapoda</taxon>
        <taxon>Insecta</taxon>
        <taxon>Pterygota</taxon>
        <taxon>Neoptera</taxon>
        <taxon>Endopterygota</taxon>
        <taxon>Hymenoptera</taxon>
        <taxon>Apocrita</taxon>
        <taxon>Aculeata</taxon>
        <taxon>Vespoidea</taxon>
        <taxon>Vespidae</taxon>
        <taxon>Vespinae</taxon>
        <taxon>Vespula</taxon>
    </lineage>
</organism>
<dbReference type="Proteomes" id="UP001607303">
    <property type="component" value="Unassembled WGS sequence"/>
</dbReference>
<evidence type="ECO:0000313" key="2">
    <source>
        <dbReference type="Proteomes" id="UP001607303"/>
    </source>
</evidence>
<evidence type="ECO:0000313" key="1">
    <source>
        <dbReference type="EMBL" id="KAL2723483.1"/>
    </source>
</evidence>
<keyword evidence="2" id="KW-1185">Reference proteome</keyword>
<accession>A0ABD2AS90</accession>